<protein>
    <recommendedName>
        <fullName evidence="4">Tetratricopeptide repeat protein</fullName>
    </recommendedName>
</protein>
<keyword evidence="1" id="KW-0732">Signal</keyword>
<evidence type="ECO:0008006" key="4">
    <source>
        <dbReference type="Google" id="ProtNLM"/>
    </source>
</evidence>
<dbReference type="AlphaFoldDB" id="A0A3A8NHG9"/>
<dbReference type="OrthoDB" id="5518019at2"/>
<evidence type="ECO:0000313" key="3">
    <source>
        <dbReference type="Proteomes" id="UP000273405"/>
    </source>
</evidence>
<proteinExistence type="predicted"/>
<dbReference type="RefSeq" id="WP_120625818.1">
    <property type="nucleotide sequence ID" value="NZ_RAWG01000074.1"/>
</dbReference>
<dbReference type="Proteomes" id="UP000273405">
    <property type="component" value="Unassembled WGS sequence"/>
</dbReference>
<accession>A0A3A8NHG9</accession>
<keyword evidence="3" id="KW-1185">Reference proteome</keyword>
<reference evidence="3" key="1">
    <citation type="submission" date="2018-09" db="EMBL/GenBank/DDBJ databases">
        <authorList>
            <person name="Livingstone P.G."/>
            <person name="Whitworth D.E."/>
        </authorList>
    </citation>
    <scope>NUCLEOTIDE SEQUENCE [LARGE SCALE GENOMIC DNA]</scope>
    <source>
        <strain evidence="3">CA040B</strain>
    </source>
</reference>
<gene>
    <name evidence="2" type="ORF">D7X12_14225</name>
</gene>
<sequence>MKALWRALFLSTLAVQLSCASLPWSPFDTEARTEARIFEAVDRVWVDDLPGAQKQIADVLEDAPVNPAALVVQACLWLEQGDLEAATRTVERLAAVAPRQPETHILQKLIEERRRTPVPGWGEAMRRAWVDAGAPDLEKQGLATNLTLRVVPLSPTVWERTQSAEDRFVAMLADDGTEDQERWLADHLSELQDPRLMLSALQYFQPREDRQPEVRARARQVLRKRLAPLAAVEARASELPLMLLLVDTSLEAPLTQEEMAVLERLASLPLYTGTPMSQLYADAERRLRASGVTHPSTGPFMAAVMSIHTAAPYRLLKRVDVTKDRLSAEERIRLGRSVWTLGGRVASGTTLLEHQMGFRLMEQGAGLMGDEEQLALAASELRQGEAIRTASNQILIARWPLPSLFREWMKASVAHEWEHLSKLVEP</sequence>
<dbReference type="SUPFAM" id="SSF48452">
    <property type="entry name" value="TPR-like"/>
    <property type="match status" value="1"/>
</dbReference>
<comment type="caution">
    <text evidence="2">The sequence shown here is derived from an EMBL/GenBank/DDBJ whole genome shotgun (WGS) entry which is preliminary data.</text>
</comment>
<evidence type="ECO:0000256" key="1">
    <source>
        <dbReference type="SAM" id="SignalP"/>
    </source>
</evidence>
<feature type="signal peptide" evidence="1">
    <location>
        <begin position="1"/>
        <end position="20"/>
    </location>
</feature>
<name>A0A3A8NHG9_9BACT</name>
<feature type="chain" id="PRO_5017445055" description="Tetratricopeptide repeat protein" evidence="1">
    <location>
        <begin position="21"/>
        <end position="426"/>
    </location>
</feature>
<organism evidence="2 3">
    <name type="scientific">Corallococcus sicarius</name>
    <dbReference type="NCBI Taxonomy" id="2316726"/>
    <lineage>
        <taxon>Bacteria</taxon>
        <taxon>Pseudomonadati</taxon>
        <taxon>Myxococcota</taxon>
        <taxon>Myxococcia</taxon>
        <taxon>Myxococcales</taxon>
        <taxon>Cystobacterineae</taxon>
        <taxon>Myxococcaceae</taxon>
        <taxon>Corallococcus</taxon>
    </lineage>
</organism>
<dbReference type="InterPro" id="IPR011990">
    <property type="entry name" value="TPR-like_helical_dom_sf"/>
</dbReference>
<dbReference type="EMBL" id="RAWG01000074">
    <property type="protein sequence ID" value="RKH42999.1"/>
    <property type="molecule type" value="Genomic_DNA"/>
</dbReference>
<evidence type="ECO:0000313" key="2">
    <source>
        <dbReference type="EMBL" id="RKH42999.1"/>
    </source>
</evidence>